<dbReference type="AlphaFoldDB" id="A0A015U8Q2"/>
<gene>
    <name evidence="1" type="ORF">M125_0078</name>
</gene>
<dbReference type="Gene3D" id="1.20.1440.30">
    <property type="entry name" value="Biosynthetic Protein domain"/>
    <property type="match status" value="1"/>
</dbReference>
<dbReference type="PANTHER" id="PTHR31299">
    <property type="entry name" value="ESTERASE, PUTATIVE (AFU_ORTHOLOGUE AFUA_1G05850)-RELATED"/>
    <property type="match status" value="1"/>
</dbReference>
<dbReference type="InterPro" id="IPR007815">
    <property type="entry name" value="Emycin_Estase"/>
</dbReference>
<dbReference type="GO" id="GO:0046677">
    <property type="term" value="P:response to antibiotic"/>
    <property type="evidence" value="ECO:0007669"/>
    <property type="project" value="InterPro"/>
</dbReference>
<dbReference type="PANTHER" id="PTHR31299:SF0">
    <property type="entry name" value="ESTERASE, PUTATIVE (AFU_ORTHOLOGUE AFUA_1G05850)-RELATED"/>
    <property type="match status" value="1"/>
</dbReference>
<name>A0A015U8Q2_BACFG</name>
<dbReference type="PATRIC" id="fig|1339316.3.peg.78"/>
<dbReference type="Pfam" id="PF05139">
    <property type="entry name" value="Erythro_esteras"/>
    <property type="match status" value="1"/>
</dbReference>
<dbReference type="SUPFAM" id="SSF159501">
    <property type="entry name" value="EreA/ChaN-like"/>
    <property type="match status" value="1"/>
</dbReference>
<dbReference type="CDD" id="cd14728">
    <property type="entry name" value="Ere-like"/>
    <property type="match status" value="1"/>
</dbReference>
<comment type="caution">
    <text evidence="1">The sequence shown here is derived from an EMBL/GenBank/DDBJ whole genome shotgun (WGS) entry which is preliminary data.</text>
</comment>
<dbReference type="Gene3D" id="3.40.1660.10">
    <property type="entry name" value="EreA-like (biosynthetic domain)"/>
    <property type="match status" value="1"/>
</dbReference>
<sequence>MNSITKLHVLFFFVFIFYTVSCTAKLEKQTYTNVYDLHFAMRSDSAVVYPWRENGAYSNYTIPAYIQDSNRNLFAKKYFKGFPFSKRLRSEYEQRILLPNNNIKEAVIGFEGKGDNIKLVSIILDAIGKQENILFSDTLRFRPDSILSLVTQNINLNNAEMLNVRINVEGEIDKNAYIAFSRLDILIDGKPIDEFPVRTLSPLIVDKKINYTGINVDRKIGLEQINEINDKKIIGLGESVHGNDGIKNLAYQLIIQAVERLNCKLVLQEMPLEQSFAYNRFIQDDNYELDSSLVINHATINFLKRLRSFNSGKTKDSKVKLYGMDYNSILSSTQSSAMDIFDFITGLNKKSQIPEVDQLSLLLMKKDRNCAINFLDIHRDKIKKLLTAEEIECILHILRVSKQAGDGGIERFIRRDSIMFVNARFLIDKFAKDENVKTVIYGHAGHINPISSYPAVPCIPFGRYMRKAYGESYSPLLFLIGSGEAMAYDEHYNRKDNWLSSPPENSMEYFLSLIDDNVFYTPLTVDFNELTLSRLQGSHHIPQEFYPFNLYQRFKGVFFIKSTDCTHKDEKEISFEKASDRLIMKIKQRQEKIKEIQKRIENL</sequence>
<reference evidence="1 2" key="1">
    <citation type="submission" date="2014-02" db="EMBL/GenBank/DDBJ databases">
        <authorList>
            <person name="Sears C."/>
            <person name="Carroll K."/>
            <person name="Sack B.R."/>
            <person name="Qadri F."/>
            <person name="Myers L.L."/>
            <person name="Chung G.-T."/>
            <person name="Escheverria P."/>
            <person name="Fraser C.M."/>
            <person name="Sadzewicz L."/>
            <person name="Shefchek K.A."/>
            <person name="Tallon L."/>
            <person name="Das S.P."/>
            <person name="Daugherty S."/>
            <person name="Mongodin E.F."/>
        </authorList>
    </citation>
    <scope>NUCLEOTIDE SEQUENCE [LARGE SCALE GENOMIC DNA]</scope>
    <source>
        <strain evidence="2">3998T(B)3</strain>
    </source>
</reference>
<dbReference type="Gene3D" id="3.30.1870.10">
    <property type="entry name" value="EreA-like, domain 2"/>
    <property type="match status" value="1"/>
</dbReference>
<protein>
    <submittedName>
        <fullName evidence="1">Erythromycin esterase family protein</fullName>
    </submittedName>
</protein>
<dbReference type="RefSeq" id="WP_005797119.1">
    <property type="nucleotide sequence ID" value="NZ_JGDB01000001.1"/>
</dbReference>
<dbReference type="Proteomes" id="UP000020773">
    <property type="component" value="Unassembled WGS sequence"/>
</dbReference>
<organism evidence="1 2">
    <name type="scientific">Bacteroides fragilis str. 3998T(B)3</name>
    <dbReference type="NCBI Taxonomy" id="1339316"/>
    <lineage>
        <taxon>Bacteria</taxon>
        <taxon>Pseudomonadati</taxon>
        <taxon>Bacteroidota</taxon>
        <taxon>Bacteroidia</taxon>
        <taxon>Bacteroidales</taxon>
        <taxon>Bacteroidaceae</taxon>
        <taxon>Bacteroides</taxon>
    </lineage>
</organism>
<evidence type="ECO:0000313" key="2">
    <source>
        <dbReference type="Proteomes" id="UP000020773"/>
    </source>
</evidence>
<proteinExistence type="predicted"/>
<accession>A0A015U8Q2</accession>
<evidence type="ECO:0000313" key="1">
    <source>
        <dbReference type="EMBL" id="EXY93204.1"/>
    </source>
</evidence>
<dbReference type="EMBL" id="JGDB01000001">
    <property type="protein sequence ID" value="EXY93204.1"/>
    <property type="molecule type" value="Genomic_DNA"/>
</dbReference>
<dbReference type="InterPro" id="IPR052036">
    <property type="entry name" value="Hydrolase/PRTase-associated"/>
</dbReference>